<accession>A0ABQ5KV53</accession>
<comment type="caution">
    <text evidence="2">The sequence shown here is derived from an EMBL/GenBank/DDBJ whole genome shotgun (WGS) entry which is preliminary data.</text>
</comment>
<feature type="compositionally biased region" description="Basic and acidic residues" evidence="1">
    <location>
        <begin position="467"/>
        <end position="477"/>
    </location>
</feature>
<dbReference type="EMBL" id="BQXS01011006">
    <property type="protein sequence ID" value="GKT35533.1"/>
    <property type="molecule type" value="Genomic_DNA"/>
</dbReference>
<feature type="compositionally biased region" description="Basic residues" evidence="1">
    <location>
        <begin position="478"/>
        <end position="488"/>
    </location>
</feature>
<evidence type="ECO:0000313" key="3">
    <source>
        <dbReference type="Proteomes" id="UP001057375"/>
    </source>
</evidence>
<feature type="region of interest" description="Disordered" evidence="1">
    <location>
        <begin position="462"/>
        <end position="488"/>
    </location>
</feature>
<name>A0ABQ5KV53_9EUKA</name>
<keyword evidence="3" id="KW-1185">Reference proteome</keyword>
<proteinExistence type="predicted"/>
<protein>
    <submittedName>
        <fullName evidence="2">Uncharacterized protein</fullName>
    </submittedName>
</protein>
<evidence type="ECO:0000256" key="1">
    <source>
        <dbReference type="SAM" id="MobiDB-lite"/>
    </source>
</evidence>
<reference evidence="2" key="1">
    <citation type="submission" date="2022-03" db="EMBL/GenBank/DDBJ databases">
        <title>Draft genome sequence of Aduncisulcus paluster, a free-living microaerophilic Fornicata.</title>
        <authorList>
            <person name="Yuyama I."/>
            <person name="Kume K."/>
            <person name="Tamura T."/>
            <person name="Inagaki Y."/>
            <person name="Hashimoto T."/>
        </authorList>
    </citation>
    <scope>NUCLEOTIDE SEQUENCE</scope>
    <source>
        <strain evidence="2">NY0171</strain>
    </source>
</reference>
<evidence type="ECO:0000313" key="2">
    <source>
        <dbReference type="EMBL" id="GKT35533.1"/>
    </source>
</evidence>
<organism evidence="2 3">
    <name type="scientific">Aduncisulcus paluster</name>
    <dbReference type="NCBI Taxonomy" id="2918883"/>
    <lineage>
        <taxon>Eukaryota</taxon>
        <taxon>Metamonada</taxon>
        <taxon>Carpediemonas-like organisms</taxon>
        <taxon>Aduncisulcus</taxon>
    </lineage>
</organism>
<gene>
    <name evidence="2" type="ORF">ADUPG1_008677</name>
</gene>
<dbReference type="Proteomes" id="UP001057375">
    <property type="component" value="Unassembled WGS sequence"/>
</dbReference>
<sequence length="488" mass="54247">MWTAGLKNRESFDDYIVHGIDFEALASGKVKGNLLLHERNFLKARPPRTESRSSKAGYFLSSAYCEIGYAVSSVKDILKSSRSLKNIHDFVFIPDDSSIIPSSLDHTKEYSGVSMQAHLMNPFRSGKYQTLDPKTLKMNMKFTKDLHGITRKHCDRKDVKISIENSPQHFLFALIILNGLEILADLGRASGYYPYGTIPITAYSYLPRPSMANIVSVDIRTLMIDSILILREIFGAIDEPCDPNHVFQHCLWAKGPTMEKEALLTCAESIVKDFEANVSSYHKILVKNAIVPSDEPATNCIEWASNCILAFCINIHDPVDCLPAFKRRGSPSYASHDARVHSIFETAIDWMGVCSTHDMIEAEKSGDVSSETSSAVSSTSTVSSPHISIDSSASIDNPVSPAKTKMIFTLHSYGLTYHRDKTSKPFKAHSRMFHCAGQDAAATIPSVVFALINGPAIVSLEEEEDEKADRIAKEEKKRAKHQKIKPKK</sequence>